<dbReference type="InterPro" id="IPR029071">
    <property type="entry name" value="Ubiquitin-like_domsf"/>
</dbReference>
<dbReference type="GO" id="GO:0005739">
    <property type="term" value="C:mitochondrion"/>
    <property type="evidence" value="ECO:0007669"/>
    <property type="project" value="TreeGrafter"/>
</dbReference>
<evidence type="ECO:0000256" key="10">
    <source>
        <dbReference type="ARBA" id="ARBA00050776"/>
    </source>
</evidence>
<evidence type="ECO:0000259" key="12">
    <source>
        <dbReference type="PROSITE" id="PS50053"/>
    </source>
</evidence>
<keyword evidence="8" id="KW-0411">Iron-sulfur</keyword>
<dbReference type="InterPro" id="IPR000192">
    <property type="entry name" value="Aminotrans_V_dom"/>
</dbReference>
<dbReference type="FunFam" id="3.40.640.10:FF:000003">
    <property type="entry name" value="Cysteine desulfurase IscS"/>
    <property type="match status" value="1"/>
</dbReference>
<evidence type="ECO:0000256" key="7">
    <source>
        <dbReference type="ARBA" id="ARBA00023004"/>
    </source>
</evidence>
<evidence type="ECO:0000313" key="14">
    <source>
        <dbReference type="EMBL" id="KAB5596234.1"/>
    </source>
</evidence>
<evidence type="ECO:0000256" key="1">
    <source>
        <dbReference type="ARBA" id="ARBA00001933"/>
    </source>
</evidence>
<dbReference type="InterPro" id="IPR010240">
    <property type="entry name" value="Cys_deSase_IscS"/>
</dbReference>
<comment type="cofactor">
    <cofactor evidence="1 11">
        <name>pyridoxal 5'-phosphate</name>
        <dbReference type="ChEBI" id="CHEBI:597326"/>
    </cofactor>
</comment>
<proteinExistence type="inferred from homology"/>
<accession>A0A5N5QX07</accession>
<keyword evidence="4" id="KW-0808">Transferase</keyword>
<dbReference type="SUPFAM" id="SSF54236">
    <property type="entry name" value="Ubiquitin-like"/>
    <property type="match status" value="1"/>
</dbReference>
<evidence type="ECO:0000259" key="13">
    <source>
        <dbReference type="PROSITE" id="PS50969"/>
    </source>
</evidence>
<dbReference type="SUPFAM" id="SSF53383">
    <property type="entry name" value="PLP-dependent transferases"/>
    <property type="match status" value="1"/>
</dbReference>
<evidence type="ECO:0000256" key="9">
    <source>
        <dbReference type="ARBA" id="ARBA00045623"/>
    </source>
</evidence>
<protein>
    <recommendedName>
        <fullName evidence="3">cysteine desulfurase</fullName>
        <ecNumber evidence="3">2.8.1.7</ecNumber>
    </recommendedName>
</protein>
<evidence type="ECO:0000256" key="2">
    <source>
        <dbReference type="ARBA" id="ARBA00006490"/>
    </source>
</evidence>
<evidence type="ECO:0000256" key="5">
    <source>
        <dbReference type="ARBA" id="ARBA00022723"/>
    </source>
</evidence>
<dbReference type="InterPro" id="IPR015422">
    <property type="entry name" value="PyrdxlP-dep_Trfase_small"/>
</dbReference>
<dbReference type="GO" id="GO:0005634">
    <property type="term" value="C:nucleus"/>
    <property type="evidence" value="ECO:0007669"/>
    <property type="project" value="TreeGrafter"/>
</dbReference>
<dbReference type="GO" id="GO:1990221">
    <property type="term" value="C:L-cysteine desulfurase complex"/>
    <property type="evidence" value="ECO:0007669"/>
    <property type="project" value="UniProtKB-ARBA"/>
</dbReference>
<dbReference type="InterPro" id="IPR015424">
    <property type="entry name" value="PyrdxlP-dep_Trfase"/>
</dbReference>
<dbReference type="GO" id="GO:0044571">
    <property type="term" value="P:[2Fe-2S] cluster assembly"/>
    <property type="evidence" value="ECO:0007669"/>
    <property type="project" value="InterPro"/>
</dbReference>
<dbReference type="SUPFAM" id="SSF56784">
    <property type="entry name" value="HAD-like"/>
    <property type="match status" value="1"/>
</dbReference>
<dbReference type="InterPro" id="IPR004274">
    <property type="entry name" value="FCP1_dom"/>
</dbReference>
<keyword evidence="6" id="KW-0663">Pyridoxal phosphate</keyword>
<feature type="domain" description="Ubiquitin-like" evidence="12">
    <location>
        <begin position="23"/>
        <end position="101"/>
    </location>
</feature>
<evidence type="ECO:0000256" key="11">
    <source>
        <dbReference type="RuleBase" id="RU004504"/>
    </source>
</evidence>
<dbReference type="InterPro" id="IPR023214">
    <property type="entry name" value="HAD_sf"/>
</dbReference>
<dbReference type="GO" id="GO:0051536">
    <property type="term" value="F:iron-sulfur cluster binding"/>
    <property type="evidence" value="ECO:0007669"/>
    <property type="project" value="UniProtKB-KW"/>
</dbReference>
<feature type="domain" description="FCP1 homology" evidence="13">
    <location>
        <begin position="157"/>
        <end position="322"/>
    </location>
</feature>
<name>A0A5N5QX07_9AGAM</name>
<organism evidence="14 15">
    <name type="scientific">Ceratobasidium theobromae</name>
    <dbReference type="NCBI Taxonomy" id="1582974"/>
    <lineage>
        <taxon>Eukaryota</taxon>
        <taxon>Fungi</taxon>
        <taxon>Dikarya</taxon>
        <taxon>Basidiomycota</taxon>
        <taxon>Agaricomycotina</taxon>
        <taxon>Agaricomycetes</taxon>
        <taxon>Cantharellales</taxon>
        <taxon>Ceratobasidiaceae</taxon>
        <taxon>Ceratobasidium</taxon>
    </lineage>
</organism>
<dbReference type="GO" id="GO:0046872">
    <property type="term" value="F:metal ion binding"/>
    <property type="evidence" value="ECO:0007669"/>
    <property type="project" value="UniProtKB-KW"/>
</dbReference>
<dbReference type="PROSITE" id="PS50053">
    <property type="entry name" value="UBIQUITIN_2"/>
    <property type="match status" value="1"/>
</dbReference>
<reference evidence="14 15" key="1">
    <citation type="journal article" date="2019" name="Fungal Biol. Biotechnol.">
        <title>Draft genome sequence of fastidious pathogen Ceratobasidium theobromae, which causes vascular-streak dieback in Theobroma cacao.</title>
        <authorList>
            <person name="Ali S.S."/>
            <person name="Asman A."/>
            <person name="Shao J."/>
            <person name="Firmansyah A.P."/>
            <person name="Susilo A.W."/>
            <person name="Rosmana A."/>
            <person name="McMahon P."/>
            <person name="Junaid M."/>
            <person name="Guest D."/>
            <person name="Kheng T.Y."/>
            <person name="Meinhardt L.W."/>
            <person name="Bailey B.A."/>
        </authorList>
    </citation>
    <scope>NUCLEOTIDE SEQUENCE [LARGE SCALE GENOMIC DNA]</scope>
    <source>
        <strain evidence="14 15">CT2</strain>
    </source>
</reference>
<dbReference type="InterPro" id="IPR000626">
    <property type="entry name" value="Ubiquitin-like_dom"/>
</dbReference>
<dbReference type="HAMAP" id="MF_00331">
    <property type="entry name" value="Cys_desulf_IscS"/>
    <property type="match status" value="1"/>
</dbReference>
<dbReference type="PROSITE" id="PS50969">
    <property type="entry name" value="FCP1"/>
    <property type="match status" value="1"/>
</dbReference>
<keyword evidence="5" id="KW-0479">Metal-binding</keyword>
<evidence type="ECO:0000256" key="8">
    <source>
        <dbReference type="ARBA" id="ARBA00023014"/>
    </source>
</evidence>
<dbReference type="Pfam" id="PF00240">
    <property type="entry name" value="ubiquitin"/>
    <property type="match status" value="1"/>
</dbReference>
<dbReference type="AlphaFoldDB" id="A0A5N5QX07"/>
<dbReference type="Pfam" id="PF03031">
    <property type="entry name" value="NIF"/>
    <property type="match status" value="1"/>
</dbReference>
<dbReference type="Proteomes" id="UP000383932">
    <property type="component" value="Unassembled WGS sequence"/>
</dbReference>
<dbReference type="GO" id="GO:0034227">
    <property type="term" value="P:tRNA thio-modification"/>
    <property type="evidence" value="ECO:0007669"/>
    <property type="project" value="UniProtKB-ARBA"/>
</dbReference>
<comment type="catalytic activity">
    <reaction evidence="10">
        <text>(sulfur carrier)-H + L-cysteine = (sulfur carrier)-SH + L-alanine</text>
        <dbReference type="Rhea" id="RHEA:43892"/>
        <dbReference type="Rhea" id="RHEA-COMP:14737"/>
        <dbReference type="Rhea" id="RHEA-COMP:14739"/>
        <dbReference type="ChEBI" id="CHEBI:29917"/>
        <dbReference type="ChEBI" id="CHEBI:35235"/>
        <dbReference type="ChEBI" id="CHEBI:57972"/>
        <dbReference type="ChEBI" id="CHEBI:64428"/>
        <dbReference type="EC" id="2.8.1.7"/>
    </reaction>
</comment>
<dbReference type="SMART" id="SM00213">
    <property type="entry name" value="UBQ"/>
    <property type="match status" value="1"/>
</dbReference>
<dbReference type="OrthoDB" id="10250117at2759"/>
<keyword evidence="7" id="KW-0408">Iron</keyword>
<dbReference type="Gene3D" id="3.40.50.1000">
    <property type="entry name" value="HAD superfamily/HAD-like"/>
    <property type="match status" value="1"/>
</dbReference>
<dbReference type="Gene3D" id="3.40.640.10">
    <property type="entry name" value="Type I PLP-dependent aspartate aminotransferase-like (Major domain)"/>
    <property type="match status" value="1"/>
</dbReference>
<dbReference type="GO" id="GO:0031071">
    <property type="term" value="F:cysteine desulfurase activity"/>
    <property type="evidence" value="ECO:0007669"/>
    <property type="project" value="UniProtKB-EC"/>
</dbReference>
<dbReference type="EC" id="2.8.1.7" evidence="3"/>
<evidence type="ECO:0000313" key="15">
    <source>
        <dbReference type="Proteomes" id="UP000383932"/>
    </source>
</evidence>
<dbReference type="Pfam" id="PF00266">
    <property type="entry name" value="Aminotran_5"/>
    <property type="match status" value="1"/>
</dbReference>
<dbReference type="EMBL" id="SSOP01000002">
    <property type="protein sequence ID" value="KAB5596234.1"/>
    <property type="molecule type" value="Genomic_DNA"/>
</dbReference>
<comment type="caution">
    <text evidence="14">The sequence shown here is derived from an EMBL/GenBank/DDBJ whole genome shotgun (WGS) entry which is preliminary data.</text>
</comment>
<dbReference type="InterPro" id="IPR015421">
    <property type="entry name" value="PyrdxlP-dep_Trfase_major"/>
</dbReference>
<keyword evidence="15" id="KW-1185">Reference proteome</keyword>
<dbReference type="PROSITE" id="PS00595">
    <property type="entry name" value="AA_TRANSFER_CLASS_5"/>
    <property type="match status" value="1"/>
</dbReference>
<dbReference type="GO" id="GO:0002098">
    <property type="term" value="P:tRNA wobble uridine modification"/>
    <property type="evidence" value="ECO:0007669"/>
    <property type="project" value="UniProtKB-ARBA"/>
</dbReference>
<gene>
    <name evidence="14" type="ORF">CTheo_219</name>
</gene>
<dbReference type="PANTHER" id="PTHR11601">
    <property type="entry name" value="CYSTEINE DESULFURYLASE FAMILY MEMBER"/>
    <property type="match status" value="1"/>
</dbReference>
<evidence type="ECO:0000256" key="4">
    <source>
        <dbReference type="ARBA" id="ARBA00022679"/>
    </source>
</evidence>
<evidence type="ECO:0000256" key="3">
    <source>
        <dbReference type="ARBA" id="ARBA00012239"/>
    </source>
</evidence>
<dbReference type="InterPro" id="IPR020578">
    <property type="entry name" value="Aminotrans_V_PyrdxlP_BS"/>
</dbReference>
<dbReference type="FunFam" id="3.90.1150.10:FF:000002">
    <property type="entry name" value="Cysteine desulfurase IscS"/>
    <property type="match status" value="1"/>
</dbReference>
<dbReference type="PANTHER" id="PTHR11601:SF34">
    <property type="entry name" value="CYSTEINE DESULFURASE"/>
    <property type="match status" value="1"/>
</dbReference>
<dbReference type="CDD" id="cd01813">
    <property type="entry name" value="Ubl_UBLCP1"/>
    <property type="match status" value="1"/>
</dbReference>
<comment type="similarity">
    <text evidence="2">Belongs to the class-V pyridoxal-phosphate-dependent aminotransferase family. NifS/IscS subfamily.</text>
</comment>
<dbReference type="SMART" id="SM00577">
    <property type="entry name" value="CPDc"/>
    <property type="match status" value="1"/>
</dbReference>
<sequence length="892" mass="99140">MENVSTLSDSSAEMLAAATAAEVWITLKFTWSSKEYTVTIAESDRVLDLKEKLFTLTRVPNERQKILGLVKGKLPDDSVRVADMKFAPTKKFTLVGTPVGEEFKEISEDQLPDVVNDFDLQIDAASAEAKSMAQDKRNIRKILEAAKNLNINIMYPLRPGKKLLVLDLDYTLLDTKPLTSGMLPAEECARPGLHEFLELAYMHYDICIWSQTKWTWLEAKLVELGMVGNERRNYKVDYIPMFKVFSMRDGKPFSHAVKALRIIWEHFPQFGPHNTAHVDDLSRNFVLNPGEGIKISAFQLDGTLESQNDRELEKLGRYLVWLACHSDFKEVDHKNWKKVARALKENSEPSSCGIHDQWEIGVRILSNHVMAGGFKYPICSECASSSSLIEMISSVTRSVVRSVRNSKRSVPTFVSCTKRTFVQPTRTERASVVDTPPPHELENKFTPRADMLGFKLEVPAKVQGTERPIYLDMQATTPLDPRVLDAMLPYYTDQFGNPHSRTHAYGWEAEAAVDEARKHVADLIGADAKDIVFTSGATESNNMIIKGVARFHKEKKNHIITTQTEHKCVLDSCRKLSEEGFEVTYLPVQSNGVIDLKVLEDAIRPTTSLVSIMAVNNETGVIQPLKEIGAIVKKHRVYFHTDGAQAAGKIPLDVNEMGIDLMSISGHKIYGPKGVGAAYVRRRPRVRLEPIISGGGQERGLRSGTLPSTLVVGLGEASRIAKLEMKVSVSAFTSLPTIISNLVMNSATVLRDHAHVSALSKRLIDGITSRIEHITRNGDPNGYPGCVNLSFAYVEGESLLMALKDIALSSGSACTSASLEPSYVLRALGAAEDMAHSSLRFGIGRFTTEAEIDFVTEKIVAVVQRLRDMSPLWEMVQEGIDISTIDWGQTQH</sequence>
<dbReference type="Gene3D" id="3.90.1150.10">
    <property type="entry name" value="Aspartate Aminotransferase, domain 1"/>
    <property type="match status" value="1"/>
</dbReference>
<dbReference type="Gene3D" id="3.10.20.90">
    <property type="entry name" value="Phosphatidylinositol 3-kinase Catalytic Subunit, Chain A, domain 1"/>
    <property type="match status" value="1"/>
</dbReference>
<evidence type="ECO:0000256" key="6">
    <source>
        <dbReference type="ARBA" id="ARBA00022898"/>
    </source>
</evidence>
<dbReference type="GO" id="GO:0030170">
    <property type="term" value="F:pyridoxal phosphate binding"/>
    <property type="evidence" value="ECO:0007669"/>
    <property type="project" value="InterPro"/>
</dbReference>
<dbReference type="InterPro" id="IPR036412">
    <property type="entry name" value="HAD-like_sf"/>
</dbReference>
<comment type="function">
    <text evidence="9">Catalyzes the removal of elemental sulfur from cysteine to produce alanine. It supplies the inorganic sulfur for iron-sulfur (Fe-S) clusters. Plays a role in both tRNA-processing and mitochondrial metabolism. Involved in the 2-thio-modification of both 5-carboxymethylaminomethyl-2-thiouridine in mitochondrial tRNAs and 5-methoxycarbonylmethyl-2-thiouridine (mcm5s2U) in cytoplasmic tRNAs.</text>
</comment>